<dbReference type="GO" id="GO:0043138">
    <property type="term" value="F:3'-5' DNA helicase activity"/>
    <property type="evidence" value="ECO:0007669"/>
    <property type="project" value="UniProtKB-EC"/>
</dbReference>
<keyword evidence="4" id="KW-0238">DNA-binding</keyword>
<name>Q2HI79_CHAGB</name>
<organism evidence="11 12">
    <name type="scientific">Chaetomium globosum (strain ATCC 6205 / CBS 148.51 / DSM 1962 / NBRC 6347 / NRRL 1970)</name>
    <name type="common">Soil fungus</name>
    <dbReference type="NCBI Taxonomy" id="306901"/>
    <lineage>
        <taxon>Eukaryota</taxon>
        <taxon>Fungi</taxon>
        <taxon>Dikarya</taxon>
        <taxon>Ascomycota</taxon>
        <taxon>Pezizomycotina</taxon>
        <taxon>Sordariomycetes</taxon>
        <taxon>Sordariomycetidae</taxon>
        <taxon>Sordariales</taxon>
        <taxon>Chaetomiaceae</taxon>
        <taxon>Chaetomium</taxon>
    </lineage>
</organism>
<dbReference type="InParanoid" id="Q2HI79"/>
<dbReference type="GO" id="GO:0005737">
    <property type="term" value="C:cytoplasm"/>
    <property type="evidence" value="ECO:0007669"/>
    <property type="project" value="TreeGrafter"/>
</dbReference>
<dbReference type="PROSITE" id="PS51192">
    <property type="entry name" value="HELICASE_ATP_BIND_1"/>
    <property type="match status" value="1"/>
</dbReference>
<feature type="domain" description="Helicase C-terminal" evidence="10">
    <location>
        <begin position="232"/>
        <end position="422"/>
    </location>
</feature>
<dbReference type="VEuPathDB" id="FungiDB:CHGG_00075"/>
<feature type="region of interest" description="Disordered" evidence="8">
    <location>
        <begin position="670"/>
        <end position="716"/>
    </location>
</feature>
<evidence type="ECO:0000256" key="3">
    <source>
        <dbReference type="ARBA" id="ARBA00022840"/>
    </source>
</evidence>
<dbReference type="Gene3D" id="3.40.50.300">
    <property type="entry name" value="P-loop containing nucleotide triphosphate hydrolases"/>
    <property type="match status" value="2"/>
</dbReference>
<feature type="region of interest" description="Disordered" evidence="8">
    <location>
        <begin position="392"/>
        <end position="411"/>
    </location>
</feature>
<dbReference type="GO" id="GO:0009378">
    <property type="term" value="F:four-way junction helicase activity"/>
    <property type="evidence" value="ECO:0007669"/>
    <property type="project" value="TreeGrafter"/>
</dbReference>
<dbReference type="EC" id="5.6.2.4" evidence="7"/>
<dbReference type="EMBL" id="CH408029">
    <property type="protein sequence ID" value="EAQ91840.1"/>
    <property type="molecule type" value="Genomic_DNA"/>
</dbReference>
<dbReference type="OrthoDB" id="4776865at2759"/>
<dbReference type="PANTHER" id="PTHR13710">
    <property type="entry name" value="DNA HELICASE RECQ FAMILY MEMBER"/>
    <property type="match status" value="1"/>
</dbReference>
<dbReference type="STRING" id="306901.Q2HI79"/>
<gene>
    <name evidence="11" type="ORF">CHGG_00075</name>
</gene>
<dbReference type="SMART" id="SM00487">
    <property type="entry name" value="DEXDc"/>
    <property type="match status" value="1"/>
</dbReference>
<keyword evidence="5" id="KW-0413">Isomerase</keyword>
<dbReference type="GO" id="GO:0003677">
    <property type="term" value="F:DNA binding"/>
    <property type="evidence" value="ECO:0007669"/>
    <property type="project" value="UniProtKB-KW"/>
</dbReference>
<dbReference type="InterPro" id="IPR027417">
    <property type="entry name" value="P-loop_NTPase"/>
</dbReference>
<dbReference type="Pfam" id="PF00270">
    <property type="entry name" value="DEAD"/>
    <property type="match status" value="1"/>
</dbReference>
<feature type="domain" description="Helicase ATP-binding" evidence="9">
    <location>
        <begin position="32"/>
        <end position="205"/>
    </location>
</feature>
<dbReference type="OMA" id="LMATHYS"/>
<comment type="catalytic activity">
    <reaction evidence="6">
        <text>Couples ATP hydrolysis with the unwinding of duplex DNA by translocating in the 3'-5' direction.</text>
        <dbReference type="EC" id="5.6.2.4"/>
    </reaction>
</comment>
<dbReference type="PANTHER" id="PTHR13710:SF105">
    <property type="entry name" value="ATP-DEPENDENT DNA HELICASE Q1"/>
    <property type="match status" value="1"/>
</dbReference>
<dbReference type="RefSeq" id="XP_001219296.1">
    <property type="nucleotide sequence ID" value="XM_001219295.1"/>
</dbReference>
<evidence type="ECO:0000256" key="6">
    <source>
        <dbReference type="ARBA" id="ARBA00034617"/>
    </source>
</evidence>
<dbReference type="GO" id="GO:0005524">
    <property type="term" value="F:ATP binding"/>
    <property type="evidence" value="ECO:0007669"/>
    <property type="project" value="UniProtKB-KW"/>
</dbReference>
<evidence type="ECO:0000256" key="2">
    <source>
        <dbReference type="ARBA" id="ARBA00022741"/>
    </source>
</evidence>
<accession>Q2HI79</accession>
<dbReference type="Proteomes" id="UP000001056">
    <property type="component" value="Unassembled WGS sequence"/>
</dbReference>
<dbReference type="GO" id="GO:0005694">
    <property type="term" value="C:chromosome"/>
    <property type="evidence" value="ECO:0007669"/>
    <property type="project" value="TreeGrafter"/>
</dbReference>
<protein>
    <recommendedName>
        <fullName evidence="7">DNA 3'-5' helicase</fullName>
        <ecNumber evidence="7">5.6.2.4</ecNumber>
    </recommendedName>
</protein>
<dbReference type="AlphaFoldDB" id="Q2HI79"/>
<reference evidence="12" key="1">
    <citation type="journal article" date="2015" name="Genome Announc.">
        <title>Draft genome sequence of the cellulolytic fungus Chaetomium globosum.</title>
        <authorList>
            <person name="Cuomo C.A."/>
            <person name="Untereiner W.A."/>
            <person name="Ma L.-J."/>
            <person name="Grabherr M."/>
            <person name="Birren B.W."/>
        </authorList>
    </citation>
    <scope>NUCLEOTIDE SEQUENCE [LARGE SCALE GENOMIC DNA]</scope>
    <source>
        <strain evidence="12">ATCC 6205 / CBS 148.51 / DSM 1962 / NBRC 6347 / NRRL 1970</strain>
    </source>
</reference>
<evidence type="ECO:0000256" key="8">
    <source>
        <dbReference type="SAM" id="MobiDB-lite"/>
    </source>
</evidence>
<comment type="similarity">
    <text evidence="1">Belongs to the helicase family. RecQ subfamily.</text>
</comment>
<keyword evidence="12" id="KW-1185">Reference proteome</keyword>
<evidence type="ECO:0000256" key="5">
    <source>
        <dbReference type="ARBA" id="ARBA00023235"/>
    </source>
</evidence>
<evidence type="ECO:0000259" key="9">
    <source>
        <dbReference type="PROSITE" id="PS51192"/>
    </source>
</evidence>
<evidence type="ECO:0000313" key="11">
    <source>
        <dbReference type="EMBL" id="EAQ91840.1"/>
    </source>
</evidence>
<dbReference type="SMART" id="SM00490">
    <property type="entry name" value="HELICc"/>
    <property type="match status" value="1"/>
</dbReference>
<dbReference type="InterPro" id="IPR001650">
    <property type="entry name" value="Helicase_C-like"/>
</dbReference>
<dbReference type="PROSITE" id="PS51194">
    <property type="entry name" value="HELICASE_CTER"/>
    <property type="match status" value="1"/>
</dbReference>
<evidence type="ECO:0000256" key="1">
    <source>
        <dbReference type="ARBA" id="ARBA00005446"/>
    </source>
</evidence>
<evidence type="ECO:0000256" key="7">
    <source>
        <dbReference type="ARBA" id="ARBA00034808"/>
    </source>
</evidence>
<dbReference type="InterPro" id="IPR014001">
    <property type="entry name" value="Helicase_ATP-bd"/>
</dbReference>
<dbReference type="GeneID" id="4388281"/>
<dbReference type="eggNOG" id="KOG0351">
    <property type="taxonomic scope" value="Eukaryota"/>
</dbReference>
<feature type="compositionally biased region" description="Polar residues" evidence="8">
    <location>
        <begin position="433"/>
        <end position="446"/>
    </location>
</feature>
<dbReference type="CDD" id="cd18785">
    <property type="entry name" value="SF2_C"/>
    <property type="match status" value="1"/>
</dbReference>
<sequence length="716" mass="80930">MDFGDTDQLINDAICAITGAQRARDGQIKAVRRLAYDKEDTVLVAATGYDKSAVLYTFAALTNRITVQIVPLTKLGENQRDNIANNVKDSNPAWIDGDTHLKNPKIWDEVRNGDYTHIILSPEQAVNPKFKSILRGPEFHEKIGLFAIDELHIVGEWRDFRPDFTYLHTLRSLLPRWVPWFGCTATLDRDNQDYILKHAGFDLRRLEIIRTSVNRPEISIAVQPLVRGYINDFRRLHYLLEDSTVHTVRSIPKTIIYIDSKPRLIAARWSLCKYAQEKCSFSKEFARKVIQRYDADVRDADKNIIFNNLASDSDCRIVLATVSLGMGMDIPDIVRVVQFGLPKSPSLADLWQRFSRAMRNTQKAAEQGYIRGMAVVFAPYWVFSHIGSTDKPVPKIKQPRRRPARQQQAHMPAIASRLREMALVDRDDDDIASQGSQNSNPVSQTSQAIEEAANAQQQEEAIALSSVGLWDFEKRIKWSKNDITAQEKLDLVIRSWLNSGCFRESALDYLQEPSIEDDPDLEYRRPLDKEFCCNGHNCNRTLGRIPPLEPLNKGQEKPTTGSLAAFAMDRLAVWCKEQAQQLVPAEHRHFDVLGEMWMDLRLQYAVARLFSQGPRKKPELPFNDVPSLVQKLPAIREWEHLQSSGPELVAVCTESIATVIEARDAYKKKKSADRAARRSVGIVSGSGTEAVSGTVSGTNEGRKRAAEPSISPASKR</sequence>
<dbReference type="Pfam" id="PF00271">
    <property type="entry name" value="Helicase_C"/>
    <property type="match status" value="1"/>
</dbReference>
<evidence type="ECO:0000259" key="10">
    <source>
        <dbReference type="PROSITE" id="PS51194"/>
    </source>
</evidence>
<keyword evidence="2" id="KW-0547">Nucleotide-binding</keyword>
<dbReference type="HOGENOM" id="CLU_385864_0_0_1"/>
<evidence type="ECO:0000313" key="12">
    <source>
        <dbReference type="Proteomes" id="UP000001056"/>
    </source>
</evidence>
<feature type="region of interest" description="Disordered" evidence="8">
    <location>
        <begin position="430"/>
        <end position="454"/>
    </location>
</feature>
<dbReference type="InterPro" id="IPR011545">
    <property type="entry name" value="DEAD/DEAH_box_helicase_dom"/>
</dbReference>
<proteinExistence type="inferred from homology"/>
<dbReference type="GO" id="GO:0000724">
    <property type="term" value="P:double-strand break repair via homologous recombination"/>
    <property type="evidence" value="ECO:0007669"/>
    <property type="project" value="TreeGrafter"/>
</dbReference>
<evidence type="ECO:0000256" key="4">
    <source>
        <dbReference type="ARBA" id="ARBA00023125"/>
    </source>
</evidence>
<dbReference type="SUPFAM" id="SSF52540">
    <property type="entry name" value="P-loop containing nucleoside triphosphate hydrolases"/>
    <property type="match status" value="1"/>
</dbReference>
<feature type="compositionally biased region" description="Polar residues" evidence="8">
    <location>
        <begin position="685"/>
        <end position="699"/>
    </location>
</feature>
<keyword evidence="3" id="KW-0067">ATP-binding</keyword>